<sequence>MSNASERLTSETRIKVQARSEERREAHYHDARVLLLVGRFTTSRKGLAGLTKLAKLDFLLRYPAMLERLLDETGSSWPHGIEPTAAERRAVESRMTRYKYGPWDQRYYSVLGSLAARDLITYAGGDQTEFRVTARGAEAAAALSETPDWVLVSRRTALLKKHFDKSGSALKNLIYERLPDAVDRPWRTDI</sequence>
<protein>
    <submittedName>
        <fullName evidence="1">Uncharacterized protein</fullName>
    </submittedName>
</protein>
<name>A0A7X6CX62_9ACTN</name>
<evidence type="ECO:0000313" key="1">
    <source>
        <dbReference type="EMBL" id="NJQ04039.1"/>
    </source>
</evidence>
<comment type="caution">
    <text evidence="1">The sequence shown here is derived from an EMBL/GenBank/DDBJ whole genome shotgun (WGS) entry which is preliminary data.</text>
</comment>
<dbReference type="AlphaFoldDB" id="A0A7X6CX62"/>
<keyword evidence="2" id="KW-1185">Reference proteome</keyword>
<dbReference type="Proteomes" id="UP000578686">
    <property type="component" value="Unassembled WGS sequence"/>
</dbReference>
<dbReference type="RefSeq" id="WP_167967342.1">
    <property type="nucleotide sequence ID" value="NZ_BHZG01000008.1"/>
</dbReference>
<organism evidence="1 2">
    <name type="scientific">Streptomyces lonarensis</name>
    <dbReference type="NCBI Taxonomy" id="700599"/>
    <lineage>
        <taxon>Bacteria</taxon>
        <taxon>Bacillati</taxon>
        <taxon>Actinomycetota</taxon>
        <taxon>Actinomycetes</taxon>
        <taxon>Kitasatosporales</taxon>
        <taxon>Streptomycetaceae</taxon>
        <taxon>Streptomyces</taxon>
    </lineage>
</organism>
<reference evidence="1 2" key="1">
    <citation type="submission" date="2020-03" db="EMBL/GenBank/DDBJ databases">
        <title>Draft genome of Streptomyces sp. ventii, isolated from the Axial Seamount in the Pacific Ocean, and resequencing of the two type strains Streptomyces lonarensis strain NCL 716 and Streptomyces bohaiensis strain 11A07.</title>
        <authorList>
            <person name="Loughran R.M."/>
            <person name="Pfannmuller K.M."/>
            <person name="Wasson B.J."/>
            <person name="Deadmond M.C."/>
            <person name="Paddock B.E."/>
            <person name="Koyack M.J."/>
            <person name="Gallegos D.A."/>
            <person name="Mitchell E.A."/>
            <person name="Ushijima B."/>
            <person name="Saw J.H."/>
            <person name="Mcphail K.L."/>
            <person name="Videau P."/>
        </authorList>
    </citation>
    <scope>NUCLEOTIDE SEQUENCE [LARGE SCALE GENOMIC DNA]</scope>
    <source>
        <strain evidence="1 2">NCL716</strain>
    </source>
</reference>
<proteinExistence type="predicted"/>
<evidence type="ECO:0000313" key="2">
    <source>
        <dbReference type="Proteomes" id="UP000578686"/>
    </source>
</evidence>
<dbReference type="EMBL" id="JAAVJD010000001">
    <property type="protein sequence ID" value="NJQ04039.1"/>
    <property type="molecule type" value="Genomic_DNA"/>
</dbReference>
<gene>
    <name evidence="1" type="ORF">HCN56_00195</name>
</gene>
<accession>A0A7X6CX62</accession>